<dbReference type="Pfam" id="PF04480">
    <property type="entry name" value="DUF559"/>
    <property type="match status" value="1"/>
</dbReference>
<accession>A0ABV7WEX0</accession>
<protein>
    <submittedName>
        <fullName evidence="2">DUF559 domain-containing protein</fullName>
    </submittedName>
</protein>
<dbReference type="SUPFAM" id="SSF52980">
    <property type="entry name" value="Restriction endonuclease-like"/>
    <property type="match status" value="1"/>
</dbReference>
<evidence type="ECO:0000313" key="3">
    <source>
        <dbReference type="Proteomes" id="UP001595685"/>
    </source>
</evidence>
<evidence type="ECO:0000313" key="2">
    <source>
        <dbReference type="EMBL" id="MFC3688349.1"/>
    </source>
</evidence>
<gene>
    <name evidence="2" type="ORF">ACFOLH_08345</name>
</gene>
<reference evidence="3" key="1">
    <citation type="journal article" date="2019" name="Int. J. Syst. Evol. Microbiol.">
        <title>The Global Catalogue of Microorganisms (GCM) 10K type strain sequencing project: providing services to taxonomists for standard genome sequencing and annotation.</title>
        <authorList>
            <consortium name="The Broad Institute Genomics Platform"/>
            <consortium name="The Broad Institute Genome Sequencing Center for Infectious Disease"/>
            <person name="Wu L."/>
            <person name="Ma J."/>
        </authorList>
    </citation>
    <scope>NUCLEOTIDE SEQUENCE [LARGE SCALE GENOMIC DNA]</scope>
    <source>
        <strain evidence="3">NCAIM B.02333</strain>
    </source>
</reference>
<sequence>MAGAGDVVAALAASGGRSTYRRLVAATSRRDVRAAVRARAVEPVGRGRYVLPGADTEIALALGNGGAVSYLTAARVHGWGVVRRPSVPHVTVAQHGHGRTSPRAVLHFADLTDAERDSGVTSPVRTVLDCARSLPFHEGLAVADSALRSGAVLREEIVDAAAAYRGAGARRARAVCHAADERAANAFESALRGHLLVAGVTGFVPQQTITGPGLLMVVDLADVDRRVALEADGYGVHGTRRAFAVDLARHDELQALGWVTRRFAFEHVMGRPGWVVDQVRTALAQRVVVGPPPTGWAQLRTG</sequence>
<dbReference type="Proteomes" id="UP001595685">
    <property type="component" value="Unassembled WGS sequence"/>
</dbReference>
<keyword evidence="3" id="KW-1185">Reference proteome</keyword>
<dbReference type="RefSeq" id="WP_340291515.1">
    <property type="nucleotide sequence ID" value="NZ_JBBEOI010000042.1"/>
</dbReference>
<evidence type="ECO:0000259" key="1">
    <source>
        <dbReference type="Pfam" id="PF04480"/>
    </source>
</evidence>
<feature type="domain" description="DUF559" evidence="1">
    <location>
        <begin position="216"/>
        <end position="283"/>
    </location>
</feature>
<dbReference type="InterPro" id="IPR007569">
    <property type="entry name" value="DUF559"/>
</dbReference>
<dbReference type="EMBL" id="JBHRWW010000004">
    <property type="protein sequence ID" value="MFC3688349.1"/>
    <property type="molecule type" value="Genomic_DNA"/>
</dbReference>
<comment type="caution">
    <text evidence="2">The sequence shown here is derived from an EMBL/GenBank/DDBJ whole genome shotgun (WGS) entry which is preliminary data.</text>
</comment>
<organism evidence="2 3">
    <name type="scientific">Aquipuribacter hungaricus</name>
    <dbReference type="NCBI Taxonomy" id="545624"/>
    <lineage>
        <taxon>Bacteria</taxon>
        <taxon>Bacillati</taxon>
        <taxon>Actinomycetota</taxon>
        <taxon>Actinomycetes</taxon>
        <taxon>Micrococcales</taxon>
        <taxon>Intrasporangiaceae</taxon>
        <taxon>Aquipuribacter</taxon>
    </lineage>
</organism>
<proteinExistence type="predicted"/>
<dbReference type="InterPro" id="IPR011335">
    <property type="entry name" value="Restrct_endonuc-II-like"/>
</dbReference>
<name>A0ABV7WEX0_9MICO</name>